<gene>
    <name evidence="2" type="ORF">COA96_03045</name>
</gene>
<dbReference type="EMBL" id="NVVJ01000006">
    <property type="protein sequence ID" value="PCJ27490.1"/>
    <property type="molecule type" value="Genomic_DNA"/>
</dbReference>
<dbReference type="Pfam" id="PF08241">
    <property type="entry name" value="Methyltransf_11"/>
    <property type="match status" value="1"/>
</dbReference>
<sequence>MWCLMFIHFEHDKLKYAFIVYKSDTAVRLELSMKYSNKYLLNLISGCSLVALTLVSNAASAATADVAAALAHPDRPSADAEDDARRKPAEVLAFAGLEADMDILELEAGGGYYTEILSRAVGANGSVILQHAPGLMSFVGDGIDLRTADNRLPNVTVSLTNFDALDAADNSIDMVTWILGPHELGFEPGGNSLGDAVASFREIARVLKPGGVLLASDHIAPDGAGLEAGDALHRIEESLVTGWAEAAGLSVLRTFDLLKNSTDPLTEIVFAPTIRNKTSQFIVLYQK</sequence>
<evidence type="ECO:0000313" key="3">
    <source>
        <dbReference type="Proteomes" id="UP000218327"/>
    </source>
</evidence>
<dbReference type="SUPFAM" id="SSF53335">
    <property type="entry name" value="S-adenosyl-L-methionine-dependent methyltransferases"/>
    <property type="match status" value="1"/>
</dbReference>
<evidence type="ECO:0000313" key="2">
    <source>
        <dbReference type="EMBL" id="PCJ27490.1"/>
    </source>
</evidence>
<feature type="domain" description="Methyltransferase type 11" evidence="1">
    <location>
        <begin position="150"/>
        <end position="214"/>
    </location>
</feature>
<dbReference type="GO" id="GO:0008757">
    <property type="term" value="F:S-adenosylmethionine-dependent methyltransferase activity"/>
    <property type="evidence" value="ECO:0007669"/>
    <property type="project" value="InterPro"/>
</dbReference>
<accession>A0A2A5B801</accession>
<comment type="caution">
    <text evidence="2">The sequence shown here is derived from an EMBL/GenBank/DDBJ whole genome shotgun (WGS) entry which is preliminary data.</text>
</comment>
<dbReference type="CDD" id="cd02440">
    <property type="entry name" value="AdoMet_MTases"/>
    <property type="match status" value="1"/>
</dbReference>
<reference evidence="3" key="1">
    <citation type="submission" date="2017-08" db="EMBL/GenBank/DDBJ databases">
        <title>A dynamic microbial community with high functional redundancy inhabits the cold, oxic subseafloor aquifer.</title>
        <authorList>
            <person name="Tully B.J."/>
            <person name="Wheat C.G."/>
            <person name="Glazer B.T."/>
            <person name="Huber J.A."/>
        </authorList>
    </citation>
    <scope>NUCLEOTIDE SEQUENCE [LARGE SCALE GENOMIC DNA]</scope>
</reference>
<proteinExistence type="predicted"/>
<dbReference type="AlphaFoldDB" id="A0A2A5B801"/>
<protein>
    <recommendedName>
        <fullName evidence="1">Methyltransferase type 11 domain-containing protein</fullName>
    </recommendedName>
</protein>
<dbReference type="Gene3D" id="3.40.50.150">
    <property type="entry name" value="Vaccinia Virus protein VP39"/>
    <property type="match status" value="1"/>
</dbReference>
<dbReference type="Proteomes" id="UP000218327">
    <property type="component" value="Unassembled WGS sequence"/>
</dbReference>
<evidence type="ECO:0000259" key="1">
    <source>
        <dbReference type="Pfam" id="PF08241"/>
    </source>
</evidence>
<name>A0A2A5B801_9GAMM</name>
<organism evidence="2 3">
    <name type="scientific">SAR86 cluster bacterium</name>
    <dbReference type="NCBI Taxonomy" id="2030880"/>
    <lineage>
        <taxon>Bacteria</taxon>
        <taxon>Pseudomonadati</taxon>
        <taxon>Pseudomonadota</taxon>
        <taxon>Gammaproteobacteria</taxon>
        <taxon>SAR86 cluster</taxon>
    </lineage>
</organism>
<dbReference type="InterPro" id="IPR013216">
    <property type="entry name" value="Methyltransf_11"/>
</dbReference>
<dbReference type="InterPro" id="IPR029063">
    <property type="entry name" value="SAM-dependent_MTases_sf"/>
</dbReference>